<proteinExistence type="predicted"/>
<dbReference type="Pfam" id="PF00024">
    <property type="entry name" value="PAN_1"/>
    <property type="match status" value="1"/>
</dbReference>
<name>A0A7M5WSR9_9CNID</name>
<feature type="chain" id="PRO_5029840664" description="Apple domain-containing protein" evidence="2">
    <location>
        <begin position="18"/>
        <end position="286"/>
    </location>
</feature>
<evidence type="ECO:0000313" key="5">
    <source>
        <dbReference type="Proteomes" id="UP000594262"/>
    </source>
</evidence>
<dbReference type="AlphaFoldDB" id="A0A7M5WSR9"/>
<evidence type="ECO:0000256" key="1">
    <source>
        <dbReference type="SAM" id="MobiDB-lite"/>
    </source>
</evidence>
<dbReference type="EnsemblMetazoa" id="CLYHEMT011297.1">
    <property type="protein sequence ID" value="CLYHEMP011297.1"/>
    <property type="gene ID" value="CLYHEMG011297"/>
</dbReference>
<protein>
    <recommendedName>
        <fullName evidence="3">Apple domain-containing protein</fullName>
    </recommendedName>
</protein>
<feature type="signal peptide" evidence="2">
    <location>
        <begin position="1"/>
        <end position="17"/>
    </location>
</feature>
<evidence type="ECO:0000256" key="2">
    <source>
        <dbReference type="SAM" id="SignalP"/>
    </source>
</evidence>
<dbReference type="GeneID" id="136818449"/>
<evidence type="ECO:0000313" key="4">
    <source>
        <dbReference type="EnsemblMetazoa" id="CLYHEMP011297.1"/>
    </source>
</evidence>
<sequence>MIFIIFLSYSTFYMVYSQDGQYFGVTDNMKILVDQNSVLDTLTADSILICSHRCQLHSECKNANYMAETGECQLLVEIDDRDINQQSEDAEGFIKLTKFQCSSDSSEDTESSSSNGITKTDDKVSFTSEITPENGKLLGSFPKQTKSWKIEMDIKVLSTGTSTSTNILRMVEKESGSLLNNPGLMLHKSSPDVMLKLATDGQPNKSLGKVATLKLNQFVHLSIKVERDLIKTNHHKLTVHVDFVQSFERIHSHAETYVDVELYFSSGSSKAANVVVKNFVFENLGE</sequence>
<evidence type="ECO:0000259" key="3">
    <source>
        <dbReference type="Pfam" id="PF00024"/>
    </source>
</evidence>
<feature type="domain" description="Apple" evidence="3">
    <location>
        <begin position="39"/>
        <end position="81"/>
    </location>
</feature>
<dbReference type="InterPro" id="IPR003609">
    <property type="entry name" value="Pan_app"/>
</dbReference>
<keyword evidence="5" id="KW-1185">Reference proteome</keyword>
<accession>A0A7M5WSR9</accession>
<dbReference type="Proteomes" id="UP000594262">
    <property type="component" value="Unplaced"/>
</dbReference>
<feature type="region of interest" description="Disordered" evidence="1">
    <location>
        <begin position="104"/>
        <end position="125"/>
    </location>
</feature>
<reference evidence="4" key="1">
    <citation type="submission" date="2021-01" db="UniProtKB">
        <authorList>
            <consortium name="EnsemblMetazoa"/>
        </authorList>
    </citation>
    <scope>IDENTIFICATION</scope>
</reference>
<dbReference type="RefSeq" id="XP_066930892.1">
    <property type="nucleotide sequence ID" value="XM_067074791.1"/>
</dbReference>
<keyword evidence="2" id="KW-0732">Signal</keyword>
<organism evidence="4 5">
    <name type="scientific">Clytia hemisphaerica</name>
    <dbReference type="NCBI Taxonomy" id="252671"/>
    <lineage>
        <taxon>Eukaryota</taxon>
        <taxon>Metazoa</taxon>
        <taxon>Cnidaria</taxon>
        <taxon>Hydrozoa</taxon>
        <taxon>Hydroidolina</taxon>
        <taxon>Leptothecata</taxon>
        <taxon>Obeliida</taxon>
        <taxon>Clytiidae</taxon>
        <taxon>Clytia</taxon>
    </lineage>
</organism>